<keyword evidence="2" id="KW-1185">Reference proteome</keyword>
<comment type="caution">
    <text evidence="1">The sequence shown here is derived from an EMBL/GenBank/DDBJ whole genome shotgun (WGS) entry which is preliminary data.</text>
</comment>
<evidence type="ECO:0000313" key="2">
    <source>
        <dbReference type="Proteomes" id="UP000827872"/>
    </source>
</evidence>
<dbReference type="EMBL" id="CM037620">
    <property type="protein sequence ID" value="KAH7994516.1"/>
    <property type="molecule type" value="Genomic_DNA"/>
</dbReference>
<protein>
    <submittedName>
        <fullName evidence="1">Uncharacterized protein</fullName>
    </submittedName>
</protein>
<accession>A0ACB8EPL0</accession>
<gene>
    <name evidence="1" type="ORF">K3G42_008874</name>
</gene>
<organism evidence="1 2">
    <name type="scientific">Sphaerodactylus townsendi</name>
    <dbReference type="NCBI Taxonomy" id="933632"/>
    <lineage>
        <taxon>Eukaryota</taxon>
        <taxon>Metazoa</taxon>
        <taxon>Chordata</taxon>
        <taxon>Craniata</taxon>
        <taxon>Vertebrata</taxon>
        <taxon>Euteleostomi</taxon>
        <taxon>Lepidosauria</taxon>
        <taxon>Squamata</taxon>
        <taxon>Bifurcata</taxon>
        <taxon>Gekkota</taxon>
        <taxon>Sphaerodactylidae</taxon>
        <taxon>Sphaerodactylus</taxon>
    </lineage>
</organism>
<reference evidence="1" key="1">
    <citation type="submission" date="2021-08" db="EMBL/GenBank/DDBJ databases">
        <title>The first chromosome-level gecko genome reveals the dynamic sex chromosomes of Neotropical dwarf geckos (Sphaerodactylidae: Sphaerodactylus).</title>
        <authorList>
            <person name="Pinto B.J."/>
            <person name="Keating S.E."/>
            <person name="Gamble T."/>
        </authorList>
    </citation>
    <scope>NUCLEOTIDE SEQUENCE</scope>
    <source>
        <strain evidence="1">TG3544</strain>
    </source>
</reference>
<name>A0ACB8EPL0_9SAUR</name>
<proteinExistence type="predicted"/>
<evidence type="ECO:0000313" key="1">
    <source>
        <dbReference type="EMBL" id="KAH7994516.1"/>
    </source>
</evidence>
<sequence>MLSCCLVFGLSRPHPRHSGVSSSASLSFGSRTTCTGPREAKEECTMSSGSTSESSVRRMEMYLKETLMNFTVRAGDNVHACSGESQLGWKCSVKSSAIYYPVEACLIMEKLQYPCCKKLTLLHIVKPEAPFGLTITDQDKEEAYLVQFSNPLSSQTYLKDKLLYEIAYWPANTNWTVNNNTKVFQHVPLRLLRQEFQPSTKYELKVQSKPNEVFFKGMWSEWSSSAFIQTAPRMQKDTNTPVHRGNKIILMTTSFVGFFILLIIISLIPIFWKSRIKPVVWPAIPNHKKMLDKLCNTLRKNSEISFFNPESLGYAHIHKVDSIQAKSEMEHSQQLLLPFAVDVPETVRNGPELKRNLSHVNDGWLKLSLAYEGMWPAELLNRHLGTSNHLNSDEFIRAICCNENGASDQHGRSDALSAHSSALLGPTILPGLESCPADPLHPAYANSEIKVSNKEEVYVTMASFFKSKGNLGNRM</sequence>
<dbReference type="Proteomes" id="UP000827872">
    <property type="component" value="Linkage Group LG07"/>
</dbReference>